<dbReference type="InterPro" id="IPR027417">
    <property type="entry name" value="P-loop_NTPase"/>
</dbReference>
<dbReference type="Proteomes" id="UP000504631">
    <property type="component" value="Unplaced"/>
</dbReference>
<protein>
    <submittedName>
        <fullName evidence="2">Intraflagellar transport protein 22 homolog</fullName>
    </submittedName>
</protein>
<dbReference type="Pfam" id="PF08477">
    <property type="entry name" value="Roc"/>
    <property type="match status" value="1"/>
</dbReference>
<gene>
    <name evidence="2" type="primary">LOC117235102</name>
</gene>
<evidence type="ECO:0000313" key="2">
    <source>
        <dbReference type="RefSeq" id="XP_033352724.1"/>
    </source>
</evidence>
<organism evidence="1 2">
    <name type="scientific">Bombus vosnesenskii</name>
    <dbReference type="NCBI Taxonomy" id="207650"/>
    <lineage>
        <taxon>Eukaryota</taxon>
        <taxon>Metazoa</taxon>
        <taxon>Ecdysozoa</taxon>
        <taxon>Arthropoda</taxon>
        <taxon>Hexapoda</taxon>
        <taxon>Insecta</taxon>
        <taxon>Pterygota</taxon>
        <taxon>Neoptera</taxon>
        <taxon>Endopterygota</taxon>
        <taxon>Hymenoptera</taxon>
        <taxon>Apocrita</taxon>
        <taxon>Aculeata</taxon>
        <taxon>Apoidea</taxon>
        <taxon>Anthophila</taxon>
        <taxon>Apidae</taxon>
        <taxon>Bombus</taxon>
        <taxon>Pyrobombus</taxon>
    </lineage>
</organism>
<reference evidence="2" key="1">
    <citation type="submission" date="2025-08" db="UniProtKB">
        <authorList>
            <consortium name="RefSeq"/>
        </authorList>
    </citation>
    <scope>IDENTIFICATION</scope>
    <source>
        <tissue evidence="2">Muscle</tissue>
    </source>
</reference>
<dbReference type="KEGG" id="bvk:117235102"/>
<dbReference type="GeneID" id="117235102"/>
<evidence type="ECO:0000313" key="1">
    <source>
        <dbReference type="Proteomes" id="UP000504631"/>
    </source>
</evidence>
<name>A0A6J3KLL5_9HYME</name>
<dbReference type="AlphaFoldDB" id="A0A6J3KLL5"/>
<proteinExistence type="predicted"/>
<sequence length="215" mass="24944">MATIFQTLRFKYSVCTKLKYTYNMQPLKIIVTGPVRSGKTTISNFLADATEIPYDYHPTKGVRILEFEVQNINVNNKHIAKDIELWDCSGDHKFESCWPAIRKDVHGVILVYNEKSNECLKEIQQLYDYFIDQTKLDPDRCAIFCYDPEKRNPEISKIISSTFMKVSHVKCNIESGGSKLKADFASFISTILNKMHHYINQEDKNILNENILFTK</sequence>
<dbReference type="SUPFAM" id="SSF52540">
    <property type="entry name" value="P-loop containing nucleoside triphosphate hydrolases"/>
    <property type="match status" value="1"/>
</dbReference>
<dbReference type="RefSeq" id="XP_033352724.1">
    <property type="nucleotide sequence ID" value="XM_033496833.1"/>
</dbReference>
<keyword evidence="1" id="KW-1185">Reference proteome</keyword>
<accession>A0A6J3KLL5</accession>
<dbReference type="Gene3D" id="3.40.50.300">
    <property type="entry name" value="P-loop containing nucleotide triphosphate hydrolases"/>
    <property type="match status" value="1"/>
</dbReference>